<reference evidence="6 7" key="1">
    <citation type="submission" date="2018-09" db="EMBL/GenBank/DDBJ databases">
        <title>YIM 75507 draft genome.</title>
        <authorList>
            <person name="Tang S."/>
            <person name="Feng Y."/>
        </authorList>
    </citation>
    <scope>NUCLEOTIDE SEQUENCE [LARGE SCALE GENOMIC DNA]</scope>
    <source>
        <strain evidence="6 7">YIM 75507</strain>
    </source>
</reference>
<dbReference type="InterPro" id="IPR036390">
    <property type="entry name" value="WH_DNA-bd_sf"/>
</dbReference>
<dbReference type="Gene3D" id="1.10.10.10">
    <property type="entry name" value="Winged helix-like DNA-binding domain superfamily/Winged helix DNA-binding domain"/>
    <property type="match status" value="1"/>
</dbReference>
<dbReference type="RefSeq" id="WP_119930890.1">
    <property type="nucleotide sequence ID" value="NZ_QZEY01000021.1"/>
</dbReference>
<dbReference type="SUPFAM" id="SSF48008">
    <property type="entry name" value="GntR ligand-binding domain-like"/>
    <property type="match status" value="1"/>
</dbReference>
<dbReference type="Gene3D" id="1.20.120.530">
    <property type="entry name" value="GntR ligand-binding domain-like"/>
    <property type="match status" value="1"/>
</dbReference>
<feature type="domain" description="HTH gntR-type" evidence="5">
    <location>
        <begin position="10"/>
        <end position="82"/>
    </location>
</feature>
<keyword evidence="2" id="KW-0238">DNA-binding</keyword>
<dbReference type="PRINTS" id="PR00035">
    <property type="entry name" value="HTHGNTR"/>
</dbReference>
<protein>
    <submittedName>
        <fullName evidence="6">FadR family transcriptional regulator</fullName>
    </submittedName>
</protein>
<accession>A0A3A4A4V0</accession>
<evidence type="ECO:0000256" key="4">
    <source>
        <dbReference type="SAM" id="MobiDB-lite"/>
    </source>
</evidence>
<keyword evidence="3" id="KW-0804">Transcription</keyword>
<feature type="region of interest" description="Disordered" evidence="4">
    <location>
        <begin position="219"/>
        <end position="241"/>
    </location>
</feature>
<dbReference type="GO" id="GO:0003677">
    <property type="term" value="F:DNA binding"/>
    <property type="evidence" value="ECO:0007669"/>
    <property type="project" value="UniProtKB-KW"/>
</dbReference>
<evidence type="ECO:0000256" key="2">
    <source>
        <dbReference type="ARBA" id="ARBA00023125"/>
    </source>
</evidence>
<dbReference type="InterPro" id="IPR036388">
    <property type="entry name" value="WH-like_DNA-bd_sf"/>
</dbReference>
<dbReference type="InterPro" id="IPR008920">
    <property type="entry name" value="TF_FadR/GntR_C"/>
</dbReference>
<evidence type="ECO:0000313" key="7">
    <source>
        <dbReference type="Proteomes" id="UP000265768"/>
    </source>
</evidence>
<dbReference type="InterPro" id="IPR000524">
    <property type="entry name" value="Tscrpt_reg_HTH_GntR"/>
</dbReference>
<gene>
    <name evidence="6" type="ORF">D5H75_35045</name>
</gene>
<dbReference type="OrthoDB" id="3567645at2"/>
<dbReference type="PANTHER" id="PTHR43537">
    <property type="entry name" value="TRANSCRIPTIONAL REGULATOR, GNTR FAMILY"/>
    <property type="match status" value="1"/>
</dbReference>
<evidence type="ECO:0000259" key="5">
    <source>
        <dbReference type="PROSITE" id="PS50949"/>
    </source>
</evidence>
<dbReference type="GO" id="GO:0003700">
    <property type="term" value="F:DNA-binding transcription factor activity"/>
    <property type="evidence" value="ECO:0007669"/>
    <property type="project" value="InterPro"/>
</dbReference>
<organism evidence="6 7">
    <name type="scientific">Bailinhaonella thermotolerans</name>
    <dbReference type="NCBI Taxonomy" id="1070861"/>
    <lineage>
        <taxon>Bacteria</taxon>
        <taxon>Bacillati</taxon>
        <taxon>Actinomycetota</taxon>
        <taxon>Actinomycetes</taxon>
        <taxon>Streptosporangiales</taxon>
        <taxon>Streptosporangiaceae</taxon>
        <taxon>Bailinhaonella</taxon>
    </lineage>
</organism>
<name>A0A3A4A4V0_9ACTN</name>
<dbReference type="PANTHER" id="PTHR43537:SF5">
    <property type="entry name" value="UXU OPERON TRANSCRIPTIONAL REGULATOR"/>
    <property type="match status" value="1"/>
</dbReference>
<evidence type="ECO:0000313" key="6">
    <source>
        <dbReference type="EMBL" id="RJL22799.1"/>
    </source>
</evidence>
<dbReference type="EMBL" id="QZEY01000021">
    <property type="protein sequence ID" value="RJL22799.1"/>
    <property type="molecule type" value="Genomic_DNA"/>
</dbReference>
<dbReference type="CDD" id="cd07377">
    <property type="entry name" value="WHTH_GntR"/>
    <property type="match status" value="1"/>
</dbReference>
<dbReference type="SUPFAM" id="SSF46785">
    <property type="entry name" value="Winged helix' DNA-binding domain"/>
    <property type="match status" value="1"/>
</dbReference>
<dbReference type="SMART" id="SM00895">
    <property type="entry name" value="FCD"/>
    <property type="match status" value="1"/>
</dbReference>
<dbReference type="Pfam" id="PF07729">
    <property type="entry name" value="FCD"/>
    <property type="match status" value="1"/>
</dbReference>
<dbReference type="PROSITE" id="PS50949">
    <property type="entry name" value="HTH_GNTR"/>
    <property type="match status" value="1"/>
</dbReference>
<dbReference type="Pfam" id="PF00392">
    <property type="entry name" value="GntR"/>
    <property type="match status" value="1"/>
</dbReference>
<dbReference type="AlphaFoldDB" id="A0A3A4A4V0"/>
<dbReference type="Proteomes" id="UP000265768">
    <property type="component" value="Unassembled WGS sequence"/>
</dbReference>
<proteinExistence type="predicted"/>
<dbReference type="InterPro" id="IPR011711">
    <property type="entry name" value="GntR_C"/>
</dbReference>
<dbReference type="SMART" id="SM00345">
    <property type="entry name" value="HTH_GNTR"/>
    <property type="match status" value="1"/>
</dbReference>
<evidence type="ECO:0000256" key="3">
    <source>
        <dbReference type="ARBA" id="ARBA00023163"/>
    </source>
</evidence>
<sequence>MTTWEPVRRVRAFEAVLDRIESRIAAGTLKAGDRLPGERQLAEALGVSRASVREALRVLEARGVLVSQTGSGPDAGAILAADPDTALSDVLRLHVGLDSLSLDEVIGARLMIERWSAAEAARAAGPEALSRMRAALTAMDDDGLTPAEFVEHDTAFHVAVTEAAGNRLIAHMMRALRASVRHYAVRAVTDLGPWPAAAQGLRADHEAIYRAIAEGDPEAAATAAESHLRRVYPTTPPPPPS</sequence>
<comment type="caution">
    <text evidence="6">The sequence shown here is derived from an EMBL/GenBank/DDBJ whole genome shotgun (WGS) entry which is preliminary data.</text>
</comment>
<keyword evidence="7" id="KW-1185">Reference proteome</keyword>
<keyword evidence="1" id="KW-0805">Transcription regulation</keyword>
<evidence type="ECO:0000256" key="1">
    <source>
        <dbReference type="ARBA" id="ARBA00023015"/>
    </source>
</evidence>